<dbReference type="CDD" id="cd03811">
    <property type="entry name" value="GT4_GT28_WabH-like"/>
    <property type="match status" value="1"/>
</dbReference>
<feature type="domain" description="Glycosyl transferase family 1" evidence="1">
    <location>
        <begin position="187"/>
        <end position="320"/>
    </location>
</feature>
<dbReference type="RefSeq" id="WP_147230765.1">
    <property type="nucleotide sequence ID" value="NZ_VOSB01000001.1"/>
</dbReference>
<organism evidence="3 4">
    <name type="scientific">Psychroserpens burtonensis</name>
    <dbReference type="NCBI Taxonomy" id="49278"/>
    <lineage>
        <taxon>Bacteria</taxon>
        <taxon>Pseudomonadati</taxon>
        <taxon>Bacteroidota</taxon>
        <taxon>Flavobacteriia</taxon>
        <taxon>Flavobacteriales</taxon>
        <taxon>Flavobacteriaceae</taxon>
        <taxon>Psychroserpens</taxon>
    </lineage>
</organism>
<proteinExistence type="predicted"/>
<evidence type="ECO:0000259" key="2">
    <source>
        <dbReference type="Pfam" id="PF13439"/>
    </source>
</evidence>
<dbReference type="AlphaFoldDB" id="A0A5C7BB16"/>
<dbReference type="Gene3D" id="3.40.50.2000">
    <property type="entry name" value="Glycogen Phosphorylase B"/>
    <property type="match status" value="2"/>
</dbReference>
<gene>
    <name evidence="3" type="ORF">ES692_00145</name>
</gene>
<keyword evidence="3" id="KW-0808">Transferase</keyword>
<dbReference type="InterPro" id="IPR001296">
    <property type="entry name" value="Glyco_trans_1"/>
</dbReference>
<evidence type="ECO:0000313" key="4">
    <source>
        <dbReference type="Proteomes" id="UP000321938"/>
    </source>
</evidence>
<sequence>MANKIKILFILPSLRPGGAERVVSFIAQHLDKTKFEPKLLIVGYEKKAVYSIENIETVFLNKSRVLFGIIGIFNNIKTFKPDIVMTSIAHLTMVTVLQSYFFRRTKFVSREANIKKISRQYHNEMPSVIGKILSNRSYKLLDLIICQSKDMANELIELHPIVAHKITIINNPITKVYASEITTATPTKTNYITVGRLHEEKGHCRILEALSLLDYDFNYTIIGKGTYKDTIVEKAKELDLMDKIIWVDFTDVVQKHLIESSVFIQGSFAEGFPNALLESCTVGTPVIAYKCLGGTSEIIATGINGFLVDSEIELKEKLVNLKLYPMDRRQIITSVMKKFSPEQIIEHYEKTFTNLVRN</sequence>
<accession>A0A5C7BB16</accession>
<dbReference type="Pfam" id="PF00534">
    <property type="entry name" value="Glycos_transf_1"/>
    <property type="match status" value="1"/>
</dbReference>
<dbReference type="EMBL" id="VOSB01000001">
    <property type="protein sequence ID" value="TXE20243.1"/>
    <property type="molecule type" value="Genomic_DNA"/>
</dbReference>
<dbReference type="SUPFAM" id="SSF53756">
    <property type="entry name" value="UDP-Glycosyltransferase/glycogen phosphorylase"/>
    <property type="match status" value="1"/>
</dbReference>
<name>A0A5C7BB16_9FLAO</name>
<feature type="domain" description="Glycosyltransferase subfamily 4-like N-terminal" evidence="2">
    <location>
        <begin position="16"/>
        <end position="173"/>
    </location>
</feature>
<dbReference type="STRING" id="1123037.GCA_000425305_00744"/>
<dbReference type="PANTHER" id="PTHR12526:SF630">
    <property type="entry name" value="GLYCOSYLTRANSFERASE"/>
    <property type="match status" value="1"/>
</dbReference>
<evidence type="ECO:0000313" key="3">
    <source>
        <dbReference type="EMBL" id="TXE20243.1"/>
    </source>
</evidence>
<dbReference type="Pfam" id="PF13439">
    <property type="entry name" value="Glyco_transf_4"/>
    <property type="match status" value="1"/>
</dbReference>
<evidence type="ECO:0000259" key="1">
    <source>
        <dbReference type="Pfam" id="PF00534"/>
    </source>
</evidence>
<dbReference type="Proteomes" id="UP000321938">
    <property type="component" value="Unassembled WGS sequence"/>
</dbReference>
<dbReference type="PANTHER" id="PTHR12526">
    <property type="entry name" value="GLYCOSYLTRANSFERASE"/>
    <property type="match status" value="1"/>
</dbReference>
<dbReference type="OrthoDB" id="791981at2"/>
<reference evidence="3 4" key="1">
    <citation type="submission" date="2019-08" db="EMBL/GenBank/DDBJ databases">
        <title>Genome of Psychroserpens burtonensis ACAM 167.</title>
        <authorList>
            <person name="Bowman J.P."/>
        </authorList>
    </citation>
    <scope>NUCLEOTIDE SEQUENCE [LARGE SCALE GENOMIC DNA]</scope>
    <source>
        <strain evidence="3 4">ACAM 167</strain>
    </source>
</reference>
<comment type="caution">
    <text evidence="3">The sequence shown here is derived from an EMBL/GenBank/DDBJ whole genome shotgun (WGS) entry which is preliminary data.</text>
</comment>
<keyword evidence="4" id="KW-1185">Reference proteome</keyword>
<dbReference type="InterPro" id="IPR028098">
    <property type="entry name" value="Glyco_trans_4-like_N"/>
</dbReference>
<dbReference type="GO" id="GO:0016757">
    <property type="term" value="F:glycosyltransferase activity"/>
    <property type="evidence" value="ECO:0007669"/>
    <property type="project" value="InterPro"/>
</dbReference>
<protein>
    <submittedName>
        <fullName evidence="3">Glycosyltransferase</fullName>
    </submittedName>
</protein>